<comment type="caution">
    <text evidence="2">The sequence shown here is derived from an EMBL/GenBank/DDBJ whole genome shotgun (WGS) entry which is preliminary data.</text>
</comment>
<dbReference type="Proteomes" id="UP001487740">
    <property type="component" value="Unassembled WGS sequence"/>
</dbReference>
<evidence type="ECO:0000313" key="3">
    <source>
        <dbReference type="Proteomes" id="UP001487740"/>
    </source>
</evidence>
<feature type="region of interest" description="Disordered" evidence="1">
    <location>
        <begin position="1"/>
        <end position="57"/>
    </location>
</feature>
<reference evidence="2 3" key="1">
    <citation type="submission" date="2023-03" db="EMBL/GenBank/DDBJ databases">
        <title>High-quality genome of Scylla paramamosain provides insights in environmental adaptation.</title>
        <authorList>
            <person name="Zhang L."/>
        </authorList>
    </citation>
    <scope>NUCLEOTIDE SEQUENCE [LARGE SCALE GENOMIC DNA]</scope>
    <source>
        <strain evidence="2">LZ_2023a</strain>
        <tissue evidence="2">Muscle</tissue>
    </source>
</reference>
<dbReference type="EMBL" id="JARAKH010000047">
    <property type="protein sequence ID" value="KAK8377067.1"/>
    <property type="molecule type" value="Genomic_DNA"/>
</dbReference>
<proteinExistence type="predicted"/>
<gene>
    <name evidence="2" type="ORF">O3P69_013609</name>
</gene>
<dbReference type="AlphaFoldDB" id="A0AAW0SQL7"/>
<evidence type="ECO:0000256" key="1">
    <source>
        <dbReference type="SAM" id="MobiDB-lite"/>
    </source>
</evidence>
<feature type="compositionally biased region" description="Polar residues" evidence="1">
    <location>
        <begin position="37"/>
        <end position="51"/>
    </location>
</feature>
<sequence length="126" mass="13927">MMCLDSGGTYSSSYPSPMEKSSVGQKRMYDNFPEAVENSSGPTHLPSSSDTNHNHDPATPIYLELRINLVRVHNFTTSILYTVIKGPLCRQAFSPSPQPAEGSCIVLVRKPRIKTDDCIFHSPLNT</sequence>
<organism evidence="2 3">
    <name type="scientific">Scylla paramamosain</name>
    <name type="common">Mud crab</name>
    <dbReference type="NCBI Taxonomy" id="85552"/>
    <lineage>
        <taxon>Eukaryota</taxon>
        <taxon>Metazoa</taxon>
        <taxon>Ecdysozoa</taxon>
        <taxon>Arthropoda</taxon>
        <taxon>Crustacea</taxon>
        <taxon>Multicrustacea</taxon>
        <taxon>Malacostraca</taxon>
        <taxon>Eumalacostraca</taxon>
        <taxon>Eucarida</taxon>
        <taxon>Decapoda</taxon>
        <taxon>Pleocyemata</taxon>
        <taxon>Brachyura</taxon>
        <taxon>Eubrachyura</taxon>
        <taxon>Portunoidea</taxon>
        <taxon>Portunidae</taxon>
        <taxon>Portuninae</taxon>
        <taxon>Scylla</taxon>
    </lineage>
</organism>
<evidence type="ECO:0000313" key="2">
    <source>
        <dbReference type="EMBL" id="KAK8377067.1"/>
    </source>
</evidence>
<protein>
    <submittedName>
        <fullName evidence="2">Uncharacterized protein</fullName>
    </submittedName>
</protein>
<feature type="compositionally biased region" description="Low complexity" evidence="1">
    <location>
        <begin position="1"/>
        <end position="17"/>
    </location>
</feature>
<name>A0AAW0SQL7_SCYPA</name>
<accession>A0AAW0SQL7</accession>
<keyword evidence="3" id="KW-1185">Reference proteome</keyword>